<accession>A0AA88A377</accession>
<dbReference type="Pfam" id="PF12796">
    <property type="entry name" value="Ank_2"/>
    <property type="match status" value="1"/>
</dbReference>
<gene>
    <name evidence="1" type="ORF">TIFTF001_006015</name>
</gene>
<dbReference type="Proteomes" id="UP001187192">
    <property type="component" value="Unassembled WGS sequence"/>
</dbReference>
<dbReference type="Gene3D" id="1.25.40.20">
    <property type="entry name" value="Ankyrin repeat-containing domain"/>
    <property type="match status" value="1"/>
</dbReference>
<protein>
    <submittedName>
        <fullName evidence="1">Uncharacterized protein</fullName>
    </submittedName>
</protein>
<proteinExistence type="predicted"/>
<dbReference type="PANTHER" id="PTHR24121:SF29">
    <property type="match status" value="1"/>
</dbReference>
<dbReference type="InterPro" id="IPR002110">
    <property type="entry name" value="Ankyrin_rpt"/>
</dbReference>
<evidence type="ECO:0000313" key="1">
    <source>
        <dbReference type="EMBL" id="GMN36421.1"/>
    </source>
</evidence>
<dbReference type="EMBL" id="BTGU01000006">
    <property type="protein sequence ID" value="GMN36421.1"/>
    <property type="molecule type" value="Genomic_DNA"/>
</dbReference>
<dbReference type="PANTHER" id="PTHR24121">
    <property type="entry name" value="NO MECHANORECEPTOR POTENTIAL C, ISOFORM D-RELATED"/>
    <property type="match status" value="1"/>
</dbReference>
<reference evidence="1" key="1">
    <citation type="submission" date="2023-07" db="EMBL/GenBank/DDBJ databases">
        <title>draft genome sequence of fig (Ficus carica).</title>
        <authorList>
            <person name="Takahashi T."/>
            <person name="Nishimura K."/>
        </authorList>
    </citation>
    <scope>NUCLEOTIDE SEQUENCE</scope>
</reference>
<keyword evidence="2" id="KW-1185">Reference proteome</keyword>
<sequence length="257" mass="28686">MRNRSEEEIISSPRRVTEPFRDALNGDWEGMKRFYEKNREAAVLPLTLTNDTPLHIAVYSGGKSPLEELLRIVPNDHFTRQNDYLNTPLHEAGVIGNVEAAQVLVNLSAAQLDVRNILGETPMFRAAAFGVTKMVQYLAAEVRRVQGDMDVQRLRDDGTSILHIAIYGQHFGPLSLSLSTCSTGSKTALWLLRNDEILGELKDKNGWSCLHLLAKMPSAFKSGYLMGKLTALIYSCILSSKLFPIKAFSSFPFNLEN</sequence>
<dbReference type="SUPFAM" id="SSF48403">
    <property type="entry name" value="Ankyrin repeat"/>
    <property type="match status" value="1"/>
</dbReference>
<dbReference type="SMART" id="SM00248">
    <property type="entry name" value="ANK"/>
    <property type="match status" value="3"/>
</dbReference>
<dbReference type="InterPro" id="IPR036770">
    <property type="entry name" value="Ankyrin_rpt-contain_sf"/>
</dbReference>
<name>A0AA88A377_FICCA</name>
<evidence type="ECO:0000313" key="2">
    <source>
        <dbReference type="Proteomes" id="UP001187192"/>
    </source>
</evidence>
<comment type="caution">
    <text evidence="1">The sequence shown here is derived from an EMBL/GenBank/DDBJ whole genome shotgun (WGS) entry which is preliminary data.</text>
</comment>
<dbReference type="AlphaFoldDB" id="A0AA88A377"/>
<organism evidence="1 2">
    <name type="scientific">Ficus carica</name>
    <name type="common">Common fig</name>
    <dbReference type="NCBI Taxonomy" id="3494"/>
    <lineage>
        <taxon>Eukaryota</taxon>
        <taxon>Viridiplantae</taxon>
        <taxon>Streptophyta</taxon>
        <taxon>Embryophyta</taxon>
        <taxon>Tracheophyta</taxon>
        <taxon>Spermatophyta</taxon>
        <taxon>Magnoliopsida</taxon>
        <taxon>eudicotyledons</taxon>
        <taxon>Gunneridae</taxon>
        <taxon>Pentapetalae</taxon>
        <taxon>rosids</taxon>
        <taxon>fabids</taxon>
        <taxon>Rosales</taxon>
        <taxon>Moraceae</taxon>
        <taxon>Ficeae</taxon>
        <taxon>Ficus</taxon>
    </lineage>
</organism>